<reference evidence="7 8" key="1">
    <citation type="submission" date="2016-10" db="EMBL/GenBank/DDBJ databases">
        <authorList>
            <person name="Varghese N."/>
            <person name="Submissions S."/>
        </authorList>
    </citation>
    <scope>NUCLEOTIDE SEQUENCE [LARGE SCALE GENOMIC DNA]</scope>
    <source>
        <strain evidence="7 8">WC1T17</strain>
    </source>
</reference>
<evidence type="ECO:0000313" key="7">
    <source>
        <dbReference type="EMBL" id="SEM61967.1"/>
    </source>
</evidence>
<protein>
    <recommendedName>
        <fullName evidence="9">EamA domain-containing protein</fullName>
    </recommendedName>
</protein>
<feature type="transmembrane region" description="Helical" evidence="6">
    <location>
        <begin position="115"/>
        <end position="138"/>
    </location>
</feature>
<dbReference type="PANTHER" id="PTHR23513">
    <property type="entry name" value="INTEGRAL MEMBRANE EFFLUX PROTEIN-RELATED"/>
    <property type="match status" value="1"/>
</dbReference>
<keyword evidence="2" id="KW-1003">Cell membrane</keyword>
<keyword evidence="4 6" id="KW-1133">Transmembrane helix</keyword>
<evidence type="ECO:0000313" key="8">
    <source>
        <dbReference type="Proteomes" id="UP000182089"/>
    </source>
</evidence>
<feature type="transmembrane region" description="Helical" evidence="6">
    <location>
        <begin position="27"/>
        <end position="44"/>
    </location>
</feature>
<name>A0ABY1AB82_9LACO</name>
<dbReference type="InterPro" id="IPR036259">
    <property type="entry name" value="MFS_trans_sf"/>
</dbReference>
<comment type="caution">
    <text evidence="7">The sequence shown here is derived from an EMBL/GenBank/DDBJ whole genome shotgun (WGS) entry which is preliminary data.</text>
</comment>
<keyword evidence="3 6" id="KW-0812">Transmembrane</keyword>
<sequence length="140" mass="15579">MIGESSGSILFSFLDNKIKFKQGRLKIIISLYGLGVGLVLLPVLGEIMPLNLAWSIYLPFILVGGFLALFNISFYTYIQYICDNKYLGRVFSVIFTVAILFMPLGSFIFGQVMSINNLSCFVVAGVGIFILNTGYAWLHK</sequence>
<comment type="subcellular location">
    <subcellularLocation>
        <location evidence="1">Cell membrane</location>
        <topology evidence="1">Multi-pass membrane protein</topology>
    </subcellularLocation>
</comment>
<accession>A0ABY1AB82</accession>
<keyword evidence="5 6" id="KW-0472">Membrane</keyword>
<evidence type="ECO:0000256" key="1">
    <source>
        <dbReference type="ARBA" id="ARBA00004651"/>
    </source>
</evidence>
<evidence type="ECO:0000256" key="3">
    <source>
        <dbReference type="ARBA" id="ARBA00022692"/>
    </source>
</evidence>
<evidence type="ECO:0000256" key="6">
    <source>
        <dbReference type="SAM" id="Phobius"/>
    </source>
</evidence>
<evidence type="ECO:0000256" key="5">
    <source>
        <dbReference type="ARBA" id="ARBA00023136"/>
    </source>
</evidence>
<evidence type="ECO:0000256" key="2">
    <source>
        <dbReference type="ARBA" id="ARBA00022475"/>
    </source>
</evidence>
<dbReference type="PANTHER" id="PTHR23513:SF11">
    <property type="entry name" value="STAPHYLOFERRIN A TRANSPORTER"/>
    <property type="match status" value="1"/>
</dbReference>
<proteinExistence type="predicted"/>
<feature type="transmembrane region" description="Helical" evidence="6">
    <location>
        <begin position="56"/>
        <end position="78"/>
    </location>
</feature>
<dbReference type="Proteomes" id="UP000182089">
    <property type="component" value="Unassembled WGS sequence"/>
</dbReference>
<dbReference type="EMBL" id="FOCC01000005">
    <property type="protein sequence ID" value="SEM61967.1"/>
    <property type="molecule type" value="Genomic_DNA"/>
</dbReference>
<organism evidence="7 8">
    <name type="scientific">Ligilactobacillus ruminis</name>
    <dbReference type="NCBI Taxonomy" id="1623"/>
    <lineage>
        <taxon>Bacteria</taxon>
        <taxon>Bacillati</taxon>
        <taxon>Bacillota</taxon>
        <taxon>Bacilli</taxon>
        <taxon>Lactobacillales</taxon>
        <taxon>Lactobacillaceae</taxon>
        <taxon>Ligilactobacillus</taxon>
    </lineage>
</organism>
<feature type="transmembrane region" description="Helical" evidence="6">
    <location>
        <begin position="90"/>
        <end position="109"/>
    </location>
</feature>
<evidence type="ECO:0008006" key="9">
    <source>
        <dbReference type="Google" id="ProtNLM"/>
    </source>
</evidence>
<gene>
    <name evidence="7" type="ORF">SAMN05216431_10593</name>
</gene>
<dbReference type="Gene3D" id="1.20.1250.20">
    <property type="entry name" value="MFS general substrate transporter like domains"/>
    <property type="match status" value="1"/>
</dbReference>
<evidence type="ECO:0000256" key="4">
    <source>
        <dbReference type="ARBA" id="ARBA00022989"/>
    </source>
</evidence>
<dbReference type="SUPFAM" id="SSF103473">
    <property type="entry name" value="MFS general substrate transporter"/>
    <property type="match status" value="1"/>
</dbReference>